<reference evidence="2 3" key="1">
    <citation type="journal article" date="2014" name="BMC Genomics">
        <title>Comparison of environmental and isolate Sulfobacillus genomes reveals diverse carbon, sulfur, nitrogen, and hydrogen metabolisms.</title>
        <authorList>
            <person name="Justice N.B."/>
            <person name="Norman A."/>
            <person name="Brown C.T."/>
            <person name="Singh A."/>
            <person name="Thomas B.C."/>
            <person name="Banfield J.F."/>
        </authorList>
    </citation>
    <scope>NUCLEOTIDE SEQUENCE [LARGE SCALE GENOMIC DNA]</scope>
    <source>
        <strain evidence="2">AMDSBA1</strain>
    </source>
</reference>
<protein>
    <submittedName>
        <fullName evidence="2">Uncharacterized protein</fullName>
    </submittedName>
</protein>
<proteinExistence type="predicted"/>
<sequence length="268" mass="30003">MKAFEWTTKTQMDGRKIWYYRLTDQALPEKPAVRVITGSNVLAVQLARRMADTGSVILVGTGNPEVAGAEVIPNPWTVPEVWEWITHRYRIRCVHHLAGWDDWKDRPPDALFSSVVNGGLSFMRTIYAHETSGMILVFPESSQPQESRVLGEALHQLAQQVRFIAPVKKWPYAMLHVPKNFFGTILKSDHGRGTLSAFSVRDDIALDAFTKACAFLDRQLTGDDPFFRGDESQRLPDSSGSRDQPDGGAPMFSALMSRSEVVIPDISD</sequence>
<dbReference type="EMBL" id="PXYT01000063">
    <property type="protein sequence ID" value="PSR24971.1"/>
    <property type="molecule type" value="Genomic_DNA"/>
</dbReference>
<evidence type="ECO:0000313" key="3">
    <source>
        <dbReference type="Proteomes" id="UP000242699"/>
    </source>
</evidence>
<dbReference type="Proteomes" id="UP000242699">
    <property type="component" value="Unassembled WGS sequence"/>
</dbReference>
<accession>A0A2T2WRV9</accession>
<evidence type="ECO:0000313" key="2">
    <source>
        <dbReference type="EMBL" id="PSR24971.1"/>
    </source>
</evidence>
<gene>
    <name evidence="2" type="ORF">C7B43_17815</name>
</gene>
<evidence type="ECO:0000256" key="1">
    <source>
        <dbReference type="SAM" id="MobiDB-lite"/>
    </source>
</evidence>
<dbReference type="AlphaFoldDB" id="A0A2T2WRV9"/>
<feature type="region of interest" description="Disordered" evidence="1">
    <location>
        <begin position="226"/>
        <end position="252"/>
    </location>
</feature>
<organism evidence="2 3">
    <name type="scientific">Sulfobacillus benefaciens</name>
    <dbReference type="NCBI Taxonomy" id="453960"/>
    <lineage>
        <taxon>Bacteria</taxon>
        <taxon>Bacillati</taxon>
        <taxon>Bacillota</taxon>
        <taxon>Clostridia</taxon>
        <taxon>Eubacteriales</taxon>
        <taxon>Clostridiales Family XVII. Incertae Sedis</taxon>
        <taxon>Sulfobacillus</taxon>
    </lineage>
</organism>
<comment type="caution">
    <text evidence="2">The sequence shown here is derived from an EMBL/GenBank/DDBJ whole genome shotgun (WGS) entry which is preliminary data.</text>
</comment>
<name>A0A2T2WRV9_9FIRM</name>